<dbReference type="EMBL" id="PHIG01000047">
    <property type="protein sequence ID" value="PJK28253.1"/>
    <property type="molecule type" value="Genomic_DNA"/>
</dbReference>
<dbReference type="NCBIfam" id="TIGR03170">
    <property type="entry name" value="flgA_cterm"/>
    <property type="match status" value="1"/>
</dbReference>
<organism evidence="6 7">
    <name type="scientific">Minwuia thermotolerans</name>
    <dbReference type="NCBI Taxonomy" id="2056226"/>
    <lineage>
        <taxon>Bacteria</taxon>
        <taxon>Pseudomonadati</taxon>
        <taxon>Pseudomonadota</taxon>
        <taxon>Alphaproteobacteria</taxon>
        <taxon>Minwuiales</taxon>
        <taxon>Minwuiaceae</taxon>
        <taxon>Minwuia</taxon>
    </lineage>
</organism>
<evidence type="ECO:0000256" key="3">
    <source>
        <dbReference type="ARBA" id="ARBA00022764"/>
    </source>
</evidence>
<reference evidence="6 7" key="1">
    <citation type="submission" date="2017-11" db="EMBL/GenBank/DDBJ databases">
        <title>Draft genome sequence of Rhizobiales bacterium SY3-13.</title>
        <authorList>
            <person name="Sun C."/>
        </authorList>
    </citation>
    <scope>NUCLEOTIDE SEQUENCE [LARGE SCALE GENOMIC DNA]</scope>
    <source>
        <strain evidence="6 7">SY3-13</strain>
    </source>
</reference>
<dbReference type="InterPro" id="IPR013974">
    <property type="entry name" value="SAF"/>
</dbReference>
<evidence type="ECO:0000256" key="1">
    <source>
        <dbReference type="ARBA" id="ARBA00004418"/>
    </source>
</evidence>
<keyword evidence="6" id="KW-0969">Cilium</keyword>
<evidence type="ECO:0000256" key="4">
    <source>
        <dbReference type="SAM" id="SignalP"/>
    </source>
</evidence>
<accession>A0A2M9FXR8</accession>
<protein>
    <submittedName>
        <fullName evidence="6">Flagella basal body P-ring formation protein FlgA</fullName>
    </submittedName>
</protein>
<dbReference type="Gene3D" id="2.30.30.760">
    <property type="match status" value="1"/>
</dbReference>
<dbReference type="Proteomes" id="UP000229498">
    <property type="component" value="Unassembled WGS sequence"/>
</dbReference>
<feature type="domain" description="SAF" evidence="5">
    <location>
        <begin position="191"/>
        <end position="253"/>
    </location>
</feature>
<evidence type="ECO:0000256" key="2">
    <source>
        <dbReference type="ARBA" id="ARBA00022729"/>
    </source>
</evidence>
<comment type="caution">
    <text evidence="6">The sequence shown here is derived from an EMBL/GenBank/DDBJ whole genome shotgun (WGS) entry which is preliminary data.</text>
</comment>
<dbReference type="PANTHER" id="PTHR36307">
    <property type="entry name" value="FLAGELLA BASAL BODY P-RING FORMATION PROTEIN FLGA"/>
    <property type="match status" value="1"/>
</dbReference>
<name>A0A2M9FXR8_9PROT</name>
<dbReference type="SMART" id="SM00858">
    <property type="entry name" value="SAF"/>
    <property type="match status" value="1"/>
</dbReference>
<sequence>MIAMSRTIAALIAAVLMTVAAAAAAATDIIDATMKHGIVVDRPTILLSDVLEGADAREDVVIARAPMPGDKVALNPLAVARIAGRHRIRWMPPANLHRIMVRRASQIVDAGQVLTEIELALMDAAPQADLEIELAGRRPTLHVATDADPSVQVESMDYDRRTGRFTAIVAAPADDPSAQRHKIHGRAWPMTEVPVLSRAIRPGDEIMPQDVGWQRVREDRVRRQNVVDIAELVGMSPKRSIPANRMVRVSDLRRPVMVAKGDIVTMVFLTNGLTLTASGRAIEDGGRNAVVRVMNERSRMIVEGRVTAPGRVSVGEAAHRLSQLQD</sequence>
<dbReference type="AlphaFoldDB" id="A0A2M9FXR8"/>
<keyword evidence="2 4" id="KW-0732">Signal</keyword>
<feature type="signal peptide" evidence="4">
    <location>
        <begin position="1"/>
        <end position="25"/>
    </location>
</feature>
<dbReference type="InterPro" id="IPR039246">
    <property type="entry name" value="Flagellar_FlgA"/>
</dbReference>
<dbReference type="CDD" id="cd11614">
    <property type="entry name" value="SAF_CpaB_FlgA_like"/>
    <property type="match status" value="1"/>
</dbReference>
<feature type="chain" id="PRO_5014760701" evidence="4">
    <location>
        <begin position="26"/>
        <end position="326"/>
    </location>
</feature>
<comment type="subcellular location">
    <subcellularLocation>
        <location evidence="1">Periplasm</location>
    </subcellularLocation>
</comment>
<dbReference type="Pfam" id="PF13144">
    <property type="entry name" value="ChapFlgA"/>
    <property type="match status" value="1"/>
</dbReference>
<keyword evidence="7" id="KW-1185">Reference proteome</keyword>
<dbReference type="InterPro" id="IPR017585">
    <property type="entry name" value="SAF_FlgA"/>
</dbReference>
<evidence type="ECO:0000259" key="5">
    <source>
        <dbReference type="SMART" id="SM00858"/>
    </source>
</evidence>
<gene>
    <name evidence="6" type="primary">flgA</name>
    <name evidence="6" type="ORF">CVT23_17935</name>
</gene>
<dbReference type="Gene3D" id="3.90.1210.10">
    <property type="entry name" value="Antifreeze-like/N-acetylneuraminic acid synthase C-terminal domain"/>
    <property type="match status" value="1"/>
</dbReference>
<evidence type="ECO:0000313" key="7">
    <source>
        <dbReference type="Proteomes" id="UP000229498"/>
    </source>
</evidence>
<keyword evidence="6" id="KW-0282">Flagellum</keyword>
<dbReference type="PANTHER" id="PTHR36307:SF1">
    <property type="entry name" value="FLAGELLA BASAL BODY P-RING FORMATION PROTEIN FLGA"/>
    <property type="match status" value="1"/>
</dbReference>
<dbReference type="GO" id="GO:0042597">
    <property type="term" value="C:periplasmic space"/>
    <property type="evidence" value="ECO:0007669"/>
    <property type="project" value="UniProtKB-SubCell"/>
</dbReference>
<evidence type="ECO:0000313" key="6">
    <source>
        <dbReference type="EMBL" id="PJK28253.1"/>
    </source>
</evidence>
<dbReference type="GO" id="GO:0044780">
    <property type="term" value="P:bacterial-type flagellum assembly"/>
    <property type="evidence" value="ECO:0007669"/>
    <property type="project" value="InterPro"/>
</dbReference>
<proteinExistence type="predicted"/>
<keyword evidence="3" id="KW-0574">Periplasm</keyword>
<keyword evidence="6" id="KW-0966">Cell projection</keyword>